<comment type="caution">
    <text evidence="1">The sequence shown here is derived from an EMBL/GenBank/DDBJ whole genome shotgun (WGS) entry which is preliminary data.</text>
</comment>
<reference evidence="1" key="1">
    <citation type="submission" date="2018-05" db="EMBL/GenBank/DDBJ databases">
        <title>Draft genome of Mucuna pruriens seed.</title>
        <authorList>
            <person name="Nnadi N.E."/>
            <person name="Vos R."/>
            <person name="Hasami M.H."/>
            <person name="Devisetty U.K."/>
            <person name="Aguiy J.C."/>
        </authorList>
    </citation>
    <scope>NUCLEOTIDE SEQUENCE [LARGE SCALE GENOMIC DNA]</scope>
    <source>
        <strain evidence="1">JCA_2017</strain>
    </source>
</reference>
<dbReference type="AlphaFoldDB" id="A0A371H209"/>
<proteinExistence type="predicted"/>
<feature type="non-terminal residue" evidence="1">
    <location>
        <position position="1"/>
    </location>
</feature>
<dbReference type="PANTHER" id="PTHR35046:SF9">
    <property type="entry name" value="RNA-DIRECTED DNA POLYMERASE"/>
    <property type="match status" value="1"/>
</dbReference>
<organism evidence="1 2">
    <name type="scientific">Mucuna pruriens</name>
    <name type="common">Velvet bean</name>
    <name type="synonym">Dolichos pruriens</name>
    <dbReference type="NCBI Taxonomy" id="157652"/>
    <lineage>
        <taxon>Eukaryota</taxon>
        <taxon>Viridiplantae</taxon>
        <taxon>Streptophyta</taxon>
        <taxon>Embryophyta</taxon>
        <taxon>Tracheophyta</taxon>
        <taxon>Spermatophyta</taxon>
        <taxon>Magnoliopsida</taxon>
        <taxon>eudicotyledons</taxon>
        <taxon>Gunneridae</taxon>
        <taxon>Pentapetalae</taxon>
        <taxon>rosids</taxon>
        <taxon>fabids</taxon>
        <taxon>Fabales</taxon>
        <taxon>Fabaceae</taxon>
        <taxon>Papilionoideae</taxon>
        <taxon>50 kb inversion clade</taxon>
        <taxon>NPAAA clade</taxon>
        <taxon>indigoferoid/millettioid clade</taxon>
        <taxon>Phaseoleae</taxon>
        <taxon>Mucuna</taxon>
    </lineage>
</organism>
<dbReference type="Proteomes" id="UP000257109">
    <property type="component" value="Unassembled WGS sequence"/>
</dbReference>
<dbReference type="OrthoDB" id="1935586at2759"/>
<gene>
    <name evidence="1" type="ORF">CR513_20479</name>
</gene>
<evidence type="ECO:0000313" key="2">
    <source>
        <dbReference type="Proteomes" id="UP000257109"/>
    </source>
</evidence>
<evidence type="ECO:0000313" key="1">
    <source>
        <dbReference type="EMBL" id="RDX96825.1"/>
    </source>
</evidence>
<protein>
    <submittedName>
        <fullName evidence="1">Uncharacterized protein</fullName>
    </submittedName>
</protein>
<dbReference type="PANTHER" id="PTHR35046">
    <property type="entry name" value="ZINC KNUCKLE (CCHC-TYPE) FAMILY PROTEIN"/>
    <property type="match status" value="1"/>
</dbReference>
<name>A0A371H209_MUCPR</name>
<dbReference type="EMBL" id="QJKJ01003808">
    <property type="protein sequence ID" value="RDX96825.1"/>
    <property type="molecule type" value="Genomic_DNA"/>
</dbReference>
<keyword evidence="2" id="KW-1185">Reference proteome</keyword>
<accession>A0A371H209</accession>
<sequence length="236" mass="27477">MDKQRTLGQLMRSFVKRNMKDWEEWISHVFNTTTSYSPFELAYGFNPLSSLAFFPLPSMPNCDNNEGLSKAQFGQELHDKAKLHMERKGEQYGGSANKGRKEVLFKERDLIWVHWRKYRFPHLRKSKFLPRGDEKINDNVYQVDMPPNFEGSTIFIVIDLTAYDASGEESNLRENSLQEGEDDAYTKRADPTLEVTQGRLRRIQEEVQHQLTTLKDHEEGTTCHTLYYVSSCLEGI</sequence>
<feature type="non-terminal residue" evidence="1">
    <location>
        <position position="236"/>
    </location>
</feature>